<comment type="caution">
    <text evidence="2">The sequence shown here is derived from an EMBL/GenBank/DDBJ whole genome shotgun (WGS) entry which is preliminary data.</text>
</comment>
<keyword evidence="3" id="KW-1185">Reference proteome</keyword>
<proteinExistence type="predicted"/>
<reference evidence="2 3" key="1">
    <citation type="submission" date="2020-02" db="EMBL/GenBank/DDBJ databases">
        <title>The draft genome of Grimontia sedimenta sp. nov., isolated from benthic sediments near coral reefs south of Kuwait.</title>
        <authorList>
            <person name="Mahmoud H.M."/>
            <person name="Jose L."/>
            <person name="Eapen S."/>
        </authorList>
    </citation>
    <scope>NUCLEOTIDE SEQUENCE [LARGE SCALE GENOMIC DNA]</scope>
    <source>
        <strain evidence="2 3">S25</strain>
    </source>
</reference>
<evidence type="ECO:0000313" key="3">
    <source>
        <dbReference type="Proteomes" id="UP000473008"/>
    </source>
</evidence>
<feature type="transmembrane region" description="Helical" evidence="1">
    <location>
        <begin position="127"/>
        <end position="146"/>
    </location>
</feature>
<evidence type="ECO:0000313" key="2">
    <source>
        <dbReference type="EMBL" id="NGN97131.1"/>
    </source>
</evidence>
<gene>
    <name evidence="2" type="ORF">G5S52_05520</name>
</gene>
<dbReference type="EMBL" id="JAALDL010000003">
    <property type="protein sequence ID" value="NGN97131.1"/>
    <property type="molecule type" value="Genomic_DNA"/>
</dbReference>
<accession>A0A6M1RFQ9</accession>
<sequence length="160" mass="17904">MERHQPKGLRAIAILEAGKGLLALIVGLALHELGGAEIQALCEQMLRHLRLNPAGEIPSVIHKALASVDDRNLTLFALGTLLYASVRFVEAYGLWRAFGWTEWFALASGAIYLPFEVYEVITTGKTMAYLALGMNLMVIGYMAKVIQRRYRQKWVPENVF</sequence>
<organism evidence="2 3">
    <name type="scientific">Grimontia sedimenti</name>
    <dbReference type="NCBI Taxonomy" id="2711294"/>
    <lineage>
        <taxon>Bacteria</taxon>
        <taxon>Pseudomonadati</taxon>
        <taxon>Pseudomonadota</taxon>
        <taxon>Gammaproteobacteria</taxon>
        <taxon>Vibrionales</taxon>
        <taxon>Vibrionaceae</taxon>
        <taxon>Grimontia</taxon>
    </lineage>
</organism>
<protein>
    <submittedName>
        <fullName evidence="2">DUF2127 domain-containing protein</fullName>
    </submittedName>
</protein>
<dbReference type="Proteomes" id="UP000473008">
    <property type="component" value="Unassembled WGS sequence"/>
</dbReference>
<evidence type="ECO:0000256" key="1">
    <source>
        <dbReference type="SAM" id="Phobius"/>
    </source>
</evidence>
<name>A0A6M1RFQ9_9GAMM</name>
<dbReference type="Pfam" id="PF09900">
    <property type="entry name" value="DUF2127"/>
    <property type="match status" value="1"/>
</dbReference>
<dbReference type="AlphaFoldDB" id="A0A6M1RFQ9"/>
<keyword evidence="1" id="KW-0812">Transmembrane</keyword>
<keyword evidence="1" id="KW-0472">Membrane</keyword>
<feature type="transmembrane region" description="Helical" evidence="1">
    <location>
        <begin position="73"/>
        <end position="90"/>
    </location>
</feature>
<dbReference type="InterPro" id="IPR021125">
    <property type="entry name" value="DUF2127"/>
</dbReference>
<keyword evidence="1" id="KW-1133">Transmembrane helix</keyword>